<name>A0A9W9R8N4_9EURO</name>
<dbReference type="Proteomes" id="UP001147782">
    <property type="component" value="Unassembled WGS sequence"/>
</dbReference>
<reference evidence="1" key="2">
    <citation type="journal article" date="2023" name="IMA Fungus">
        <title>Comparative genomic study of the Penicillium genus elucidates a diverse pangenome and 15 lateral gene transfer events.</title>
        <authorList>
            <person name="Petersen C."/>
            <person name="Sorensen T."/>
            <person name="Nielsen M.R."/>
            <person name="Sondergaard T.E."/>
            <person name="Sorensen J.L."/>
            <person name="Fitzpatrick D.A."/>
            <person name="Frisvad J.C."/>
            <person name="Nielsen K.L."/>
        </authorList>
    </citation>
    <scope>NUCLEOTIDE SEQUENCE</scope>
    <source>
        <strain evidence="1">IBT 29864</strain>
    </source>
</reference>
<gene>
    <name evidence="1" type="ORF">N7496_012760</name>
</gene>
<dbReference type="RefSeq" id="XP_056549571.1">
    <property type="nucleotide sequence ID" value="XM_056705673.1"/>
</dbReference>
<dbReference type="AlphaFoldDB" id="A0A9W9R8N4"/>
<dbReference type="OrthoDB" id="4368465at2759"/>
<sequence length="137" mass="15387">MPTSQLPSYWEEANFKASLEDPAQECLPVYSESINAQVAPTSSEQSSRLTVSKIKSAIWSFIKGKPYLRHIQAPPRIHAREIRQRDDGSAKEDWSIPTTKNDGRKRIKLGTAEAFSRNRPTSINAIIRVGIDFKMGS</sequence>
<keyword evidence="2" id="KW-1185">Reference proteome</keyword>
<proteinExistence type="predicted"/>
<organism evidence="1 2">
    <name type="scientific">Penicillium cataractarum</name>
    <dbReference type="NCBI Taxonomy" id="2100454"/>
    <lineage>
        <taxon>Eukaryota</taxon>
        <taxon>Fungi</taxon>
        <taxon>Dikarya</taxon>
        <taxon>Ascomycota</taxon>
        <taxon>Pezizomycotina</taxon>
        <taxon>Eurotiomycetes</taxon>
        <taxon>Eurotiomycetidae</taxon>
        <taxon>Eurotiales</taxon>
        <taxon>Aspergillaceae</taxon>
        <taxon>Penicillium</taxon>
    </lineage>
</organism>
<evidence type="ECO:0000313" key="2">
    <source>
        <dbReference type="Proteomes" id="UP001147782"/>
    </source>
</evidence>
<accession>A0A9W9R8N4</accession>
<reference evidence="1" key="1">
    <citation type="submission" date="2022-11" db="EMBL/GenBank/DDBJ databases">
        <authorList>
            <person name="Petersen C."/>
        </authorList>
    </citation>
    <scope>NUCLEOTIDE SEQUENCE</scope>
    <source>
        <strain evidence="1">IBT 29864</strain>
    </source>
</reference>
<evidence type="ECO:0000313" key="1">
    <source>
        <dbReference type="EMBL" id="KAJ5355548.1"/>
    </source>
</evidence>
<dbReference type="GeneID" id="81444852"/>
<comment type="caution">
    <text evidence="1">The sequence shown here is derived from an EMBL/GenBank/DDBJ whole genome shotgun (WGS) entry which is preliminary data.</text>
</comment>
<protein>
    <submittedName>
        <fullName evidence="1">Uncharacterized protein</fullName>
    </submittedName>
</protein>
<dbReference type="EMBL" id="JAPZBS010000010">
    <property type="protein sequence ID" value="KAJ5355548.1"/>
    <property type="molecule type" value="Genomic_DNA"/>
</dbReference>